<evidence type="ECO:0000256" key="8">
    <source>
        <dbReference type="ARBA" id="ARBA00023316"/>
    </source>
</evidence>
<proteinExistence type="predicted"/>
<keyword evidence="8" id="KW-0961">Cell wall biogenesis/degradation</keyword>
<dbReference type="EMBL" id="FPHQ01000283">
    <property type="protein sequence ID" value="SFV78067.1"/>
    <property type="molecule type" value="Genomic_DNA"/>
</dbReference>
<keyword evidence="2" id="KW-1003">Cell membrane</keyword>
<evidence type="ECO:0000256" key="5">
    <source>
        <dbReference type="ARBA" id="ARBA00022960"/>
    </source>
</evidence>
<dbReference type="SUPFAM" id="SSF53955">
    <property type="entry name" value="Lysozyme-like"/>
    <property type="match status" value="1"/>
</dbReference>
<evidence type="ECO:0000256" key="11">
    <source>
        <dbReference type="SAM" id="Phobius"/>
    </source>
</evidence>
<evidence type="ECO:0000256" key="2">
    <source>
        <dbReference type="ARBA" id="ARBA00022475"/>
    </source>
</evidence>
<dbReference type="AlphaFoldDB" id="A0A1W1DCA1"/>
<feature type="transmembrane region" description="Helical" evidence="11">
    <location>
        <begin position="33"/>
        <end position="52"/>
    </location>
</feature>
<keyword evidence="5" id="KW-0133">Cell shape</keyword>
<name>A0A1W1DCA1_9ZZZZ</name>
<sequence length="243" mass="28060">MKKPLNGQVLLKSTQLLTKVLAFLNPKSITIKWLKRLILLSILLFAVYLNYLNNLVRAEFSKPLTPIHSTLSLEQHPKALLNMLLLVEDQSFFEHPGVDFKEIARVLRDYWLYDKPIRGASTLTQQLIKNTLLTRDQTISRKLNEALMALLLEVAFDKDFILNRYMNTVYLAQQGNTVIHGFEKGAQFYFNQPISDLSVEEIATLVALVKGPSYYHPIKNAQRLAKRRELVLSIYNKFEKIVK</sequence>
<dbReference type="InterPro" id="IPR036950">
    <property type="entry name" value="PBP_transglycosylase"/>
</dbReference>
<evidence type="ECO:0000256" key="1">
    <source>
        <dbReference type="ARBA" id="ARBA00004236"/>
    </source>
</evidence>
<keyword evidence="3 13" id="KW-0328">Glycosyltransferase</keyword>
<dbReference type="GO" id="GO:0005886">
    <property type="term" value="C:plasma membrane"/>
    <property type="evidence" value="ECO:0007669"/>
    <property type="project" value="UniProtKB-SubCell"/>
</dbReference>
<dbReference type="GO" id="GO:0071555">
    <property type="term" value="P:cell wall organization"/>
    <property type="evidence" value="ECO:0007669"/>
    <property type="project" value="UniProtKB-KW"/>
</dbReference>
<comment type="subcellular location">
    <subcellularLocation>
        <location evidence="1">Cell membrane</location>
    </subcellularLocation>
</comment>
<keyword evidence="6" id="KW-0573">Peptidoglycan synthesis</keyword>
<evidence type="ECO:0000256" key="4">
    <source>
        <dbReference type="ARBA" id="ARBA00022679"/>
    </source>
</evidence>
<dbReference type="GO" id="GO:0008360">
    <property type="term" value="P:regulation of cell shape"/>
    <property type="evidence" value="ECO:0007669"/>
    <property type="project" value="UniProtKB-KW"/>
</dbReference>
<dbReference type="Pfam" id="PF00912">
    <property type="entry name" value="Transgly"/>
    <property type="match status" value="1"/>
</dbReference>
<evidence type="ECO:0000256" key="10">
    <source>
        <dbReference type="ARBA" id="ARBA00049902"/>
    </source>
</evidence>
<keyword evidence="11" id="KW-0812">Transmembrane</keyword>
<dbReference type="InterPro" id="IPR001264">
    <property type="entry name" value="Glyco_trans_51"/>
</dbReference>
<evidence type="ECO:0000259" key="12">
    <source>
        <dbReference type="Pfam" id="PF00912"/>
    </source>
</evidence>
<evidence type="ECO:0000256" key="7">
    <source>
        <dbReference type="ARBA" id="ARBA00023136"/>
    </source>
</evidence>
<keyword evidence="4 13" id="KW-0808">Transferase</keyword>
<evidence type="ECO:0000256" key="9">
    <source>
        <dbReference type="ARBA" id="ARBA00044770"/>
    </source>
</evidence>
<dbReference type="PANTHER" id="PTHR32282:SF11">
    <property type="entry name" value="PENICILLIN-BINDING PROTEIN 1B"/>
    <property type="match status" value="1"/>
</dbReference>
<evidence type="ECO:0000313" key="13">
    <source>
        <dbReference type="EMBL" id="SFV78067.1"/>
    </source>
</evidence>
<dbReference type="InterPro" id="IPR050396">
    <property type="entry name" value="Glycosyltr_51/Transpeptidase"/>
</dbReference>
<evidence type="ECO:0000256" key="6">
    <source>
        <dbReference type="ARBA" id="ARBA00022984"/>
    </source>
</evidence>
<dbReference type="Gene3D" id="1.10.3810.10">
    <property type="entry name" value="Biosynthetic peptidoglycan transglycosylase-like"/>
    <property type="match status" value="1"/>
</dbReference>
<gene>
    <name evidence="13" type="ORF">MNB_SUP05-10-708</name>
</gene>
<organism evidence="13">
    <name type="scientific">hydrothermal vent metagenome</name>
    <dbReference type="NCBI Taxonomy" id="652676"/>
    <lineage>
        <taxon>unclassified sequences</taxon>
        <taxon>metagenomes</taxon>
        <taxon>ecological metagenomes</taxon>
    </lineage>
</organism>
<evidence type="ECO:0000256" key="3">
    <source>
        <dbReference type="ARBA" id="ARBA00022676"/>
    </source>
</evidence>
<dbReference type="GO" id="GO:0009252">
    <property type="term" value="P:peptidoglycan biosynthetic process"/>
    <property type="evidence" value="ECO:0007669"/>
    <property type="project" value="UniProtKB-KW"/>
</dbReference>
<dbReference type="GO" id="GO:0008955">
    <property type="term" value="F:peptidoglycan glycosyltransferase activity"/>
    <property type="evidence" value="ECO:0007669"/>
    <property type="project" value="UniProtKB-EC"/>
</dbReference>
<dbReference type="InterPro" id="IPR023346">
    <property type="entry name" value="Lysozyme-like_dom_sf"/>
</dbReference>
<feature type="domain" description="Glycosyl transferase family 51" evidence="12">
    <location>
        <begin position="69"/>
        <end position="233"/>
    </location>
</feature>
<keyword evidence="11" id="KW-1133">Transmembrane helix</keyword>
<dbReference type="PANTHER" id="PTHR32282">
    <property type="entry name" value="BINDING PROTEIN TRANSPEPTIDASE, PUTATIVE-RELATED"/>
    <property type="match status" value="1"/>
</dbReference>
<dbReference type="GO" id="GO:0030288">
    <property type="term" value="C:outer membrane-bounded periplasmic space"/>
    <property type="evidence" value="ECO:0007669"/>
    <property type="project" value="TreeGrafter"/>
</dbReference>
<protein>
    <recommendedName>
        <fullName evidence="9">peptidoglycan glycosyltransferase</fullName>
        <ecNumber evidence="9">2.4.99.28</ecNumber>
    </recommendedName>
</protein>
<keyword evidence="7 11" id="KW-0472">Membrane</keyword>
<accession>A0A1W1DCA1</accession>
<reference evidence="13" key="1">
    <citation type="submission" date="2016-10" db="EMBL/GenBank/DDBJ databases">
        <authorList>
            <person name="de Groot N.N."/>
        </authorList>
    </citation>
    <scope>NUCLEOTIDE SEQUENCE</scope>
</reference>
<comment type="catalytic activity">
    <reaction evidence="10">
        <text>[GlcNAc-(1-&gt;4)-Mur2Ac(oyl-L-Ala-gamma-D-Glu-L-Lys-D-Ala-D-Ala)](n)-di-trans,octa-cis-undecaprenyl diphosphate + beta-D-GlcNAc-(1-&gt;4)-Mur2Ac(oyl-L-Ala-gamma-D-Glu-L-Lys-D-Ala-D-Ala)-di-trans,octa-cis-undecaprenyl diphosphate = [GlcNAc-(1-&gt;4)-Mur2Ac(oyl-L-Ala-gamma-D-Glu-L-Lys-D-Ala-D-Ala)](n+1)-di-trans,octa-cis-undecaprenyl diphosphate + di-trans,octa-cis-undecaprenyl diphosphate + H(+)</text>
        <dbReference type="Rhea" id="RHEA:23708"/>
        <dbReference type="Rhea" id="RHEA-COMP:9602"/>
        <dbReference type="Rhea" id="RHEA-COMP:9603"/>
        <dbReference type="ChEBI" id="CHEBI:15378"/>
        <dbReference type="ChEBI" id="CHEBI:58405"/>
        <dbReference type="ChEBI" id="CHEBI:60033"/>
        <dbReference type="ChEBI" id="CHEBI:78435"/>
        <dbReference type="EC" id="2.4.99.28"/>
    </reaction>
</comment>
<dbReference type="EC" id="2.4.99.28" evidence="9"/>